<gene>
    <name evidence="1" type="ORF">ACFQMA_14920</name>
</gene>
<protein>
    <recommendedName>
        <fullName evidence="3">Zinc-ribbon domain-containing protein</fullName>
    </recommendedName>
</protein>
<sequence>MGIFNRLGREVEQFKQTAVESAEERYDYRCEECDARFTTNHDYCPDCGAEAVVETAETENEE</sequence>
<organism evidence="1 2">
    <name type="scientific">Halosimplex aquaticum</name>
    <dbReference type="NCBI Taxonomy" id="3026162"/>
    <lineage>
        <taxon>Archaea</taxon>
        <taxon>Methanobacteriati</taxon>
        <taxon>Methanobacteriota</taxon>
        <taxon>Stenosarchaea group</taxon>
        <taxon>Halobacteria</taxon>
        <taxon>Halobacteriales</taxon>
        <taxon>Haloarculaceae</taxon>
        <taxon>Halosimplex</taxon>
    </lineage>
</organism>
<dbReference type="RefSeq" id="WP_274322203.1">
    <property type="nucleotide sequence ID" value="NZ_CP118158.1"/>
</dbReference>
<keyword evidence="2" id="KW-1185">Reference proteome</keyword>
<evidence type="ECO:0000313" key="2">
    <source>
        <dbReference type="Proteomes" id="UP001596432"/>
    </source>
</evidence>
<name>A0ABD5Y9K6_9EURY</name>
<proteinExistence type="predicted"/>
<evidence type="ECO:0000313" key="1">
    <source>
        <dbReference type="EMBL" id="MFC7141114.1"/>
    </source>
</evidence>
<dbReference type="GeneID" id="78821423"/>
<dbReference type="EMBL" id="JBHTAS010000001">
    <property type="protein sequence ID" value="MFC7141114.1"/>
    <property type="molecule type" value="Genomic_DNA"/>
</dbReference>
<dbReference type="AlphaFoldDB" id="A0ABD5Y9K6"/>
<evidence type="ECO:0008006" key="3">
    <source>
        <dbReference type="Google" id="ProtNLM"/>
    </source>
</evidence>
<dbReference type="Proteomes" id="UP001596432">
    <property type="component" value="Unassembled WGS sequence"/>
</dbReference>
<accession>A0ABD5Y9K6</accession>
<reference evidence="1 2" key="1">
    <citation type="journal article" date="2019" name="Int. J. Syst. Evol. Microbiol.">
        <title>The Global Catalogue of Microorganisms (GCM) 10K type strain sequencing project: providing services to taxonomists for standard genome sequencing and annotation.</title>
        <authorList>
            <consortium name="The Broad Institute Genomics Platform"/>
            <consortium name="The Broad Institute Genome Sequencing Center for Infectious Disease"/>
            <person name="Wu L."/>
            <person name="Ma J."/>
        </authorList>
    </citation>
    <scope>NUCLEOTIDE SEQUENCE [LARGE SCALE GENOMIC DNA]</scope>
    <source>
        <strain evidence="1 2">XZYJT29</strain>
    </source>
</reference>
<comment type="caution">
    <text evidence="1">The sequence shown here is derived from an EMBL/GenBank/DDBJ whole genome shotgun (WGS) entry which is preliminary data.</text>
</comment>